<organism evidence="1 2">
    <name type="scientific">Pristionchus pacificus</name>
    <name type="common">Parasitic nematode worm</name>
    <dbReference type="NCBI Taxonomy" id="54126"/>
    <lineage>
        <taxon>Eukaryota</taxon>
        <taxon>Metazoa</taxon>
        <taxon>Ecdysozoa</taxon>
        <taxon>Nematoda</taxon>
        <taxon>Chromadorea</taxon>
        <taxon>Rhabditida</taxon>
        <taxon>Rhabditina</taxon>
        <taxon>Diplogasteromorpha</taxon>
        <taxon>Diplogasteroidea</taxon>
        <taxon>Neodiplogasteridae</taxon>
        <taxon>Pristionchus</taxon>
    </lineage>
</organism>
<gene>
    <name evidence="1" type="primary">WBGene00283880</name>
</gene>
<dbReference type="Proteomes" id="UP000005239">
    <property type="component" value="Unassembled WGS sequence"/>
</dbReference>
<dbReference type="EnsemblMetazoa" id="PPA45511.1">
    <property type="protein sequence ID" value="PPA45511.1"/>
    <property type="gene ID" value="WBGene00283880"/>
</dbReference>
<evidence type="ECO:0000313" key="2">
    <source>
        <dbReference type="Proteomes" id="UP000005239"/>
    </source>
</evidence>
<dbReference type="AlphaFoldDB" id="A0A2A6C4R9"/>
<accession>A0A8R1V0Q5</accession>
<protein>
    <submittedName>
        <fullName evidence="1">Uncharacterized protein</fullName>
    </submittedName>
</protein>
<reference evidence="2" key="1">
    <citation type="journal article" date="2008" name="Nat. Genet.">
        <title>The Pristionchus pacificus genome provides a unique perspective on nematode lifestyle and parasitism.</title>
        <authorList>
            <person name="Dieterich C."/>
            <person name="Clifton S.W."/>
            <person name="Schuster L.N."/>
            <person name="Chinwalla A."/>
            <person name="Delehaunty K."/>
            <person name="Dinkelacker I."/>
            <person name="Fulton L."/>
            <person name="Fulton R."/>
            <person name="Godfrey J."/>
            <person name="Minx P."/>
            <person name="Mitreva M."/>
            <person name="Roeseler W."/>
            <person name="Tian H."/>
            <person name="Witte H."/>
            <person name="Yang S.P."/>
            <person name="Wilson R.K."/>
            <person name="Sommer R.J."/>
        </authorList>
    </citation>
    <scope>NUCLEOTIDE SEQUENCE [LARGE SCALE GENOMIC DNA]</scope>
    <source>
        <strain evidence="2">PS312</strain>
    </source>
</reference>
<keyword evidence="2" id="KW-1185">Reference proteome</keyword>
<evidence type="ECO:0000313" key="1">
    <source>
        <dbReference type="EnsemblMetazoa" id="PPA45511.1"/>
    </source>
</evidence>
<accession>A0A2A6C4R9</accession>
<sequence length="97" mass="11785">MDKSRKNVHSNGKKREELPIVWRREEKTTAFQVEEDYAPMVTRVKRFQFAIQRNSIRCTVWSRLMTELSETTIDYSDCLRRRWSVNEVYAYQSKMML</sequence>
<name>A0A2A6C4R9_PRIPA</name>
<reference evidence="1" key="2">
    <citation type="submission" date="2022-06" db="UniProtKB">
        <authorList>
            <consortium name="EnsemblMetazoa"/>
        </authorList>
    </citation>
    <scope>IDENTIFICATION</scope>
    <source>
        <strain evidence="1">PS312</strain>
    </source>
</reference>
<proteinExistence type="predicted"/>